<dbReference type="PANTHER" id="PTHR13465">
    <property type="entry name" value="UPF0183 PROTEIN"/>
    <property type="match status" value="1"/>
</dbReference>
<dbReference type="GO" id="GO:0043001">
    <property type="term" value="P:Golgi to plasma membrane protein transport"/>
    <property type="evidence" value="ECO:0007669"/>
    <property type="project" value="TreeGrafter"/>
</dbReference>
<gene>
    <name evidence="2" type="ORF">M407DRAFT_85257</name>
</gene>
<dbReference type="InterPro" id="IPR005373">
    <property type="entry name" value="PHAF1"/>
</dbReference>
<dbReference type="Pfam" id="PF03676">
    <property type="entry name" value="PHAF1"/>
    <property type="match status" value="1"/>
</dbReference>
<proteinExistence type="inferred from homology"/>
<protein>
    <submittedName>
        <fullName evidence="2">Uncharacterized protein</fullName>
    </submittedName>
</protein>
<dbReference type="Proteomes" id="UP000054248">
    <property type="component" value="Unassembled WGS sequence"/>
</dbReference>
<dbReference type="InterPro" id="IPR039156">
    <property type="entry name" value="PHAF1/BROMI"/>
</dbReference>
<evidence type="ECO:0000313" key="2">
    <source>
        <dbReference type="EMBL" id="KIO17158.1"/>
    </source>
</evidence>
<evidence type="ECO:0000313" key="3">
    <source>
        <dbReference type="Proteomes" id="UP000054248"/>
    </source>
</evidence>
<dbReference type="OrthoDB" id="411211at2759"/>
<keyword evidence="3" id="KW-1185">Reference proteome</keyword>
<dbReference type="GO" id="GO:0005802">
    <property type="term" value="C:trans-Golgi network"/>
    <property type="evidence" value="ECO:0007669"/>
    <property type="project" value="TreeGrafter"/>
</dbReference>
<dbReference type="AlphaFoldDB" id="A0A0C3K6Y3"/>
<evidence type="ECO:0000256" key="1">
    <source>
        <dbReference type="ARBA" id="ARBA00024339"/>
    </source>
</evidence>
<name>A0A0C3K6Y3_9AGAM</name>
<accession>A0A0C3K6Y3</accession>
<sequence length="380" mass="42075">MVALELDIRPGLGVGNFNLGASLWAILELLQQHKTTHSQVDIKFDSSNPVSSPAVVHVRPHLDLLFSPLDQRLTLINIRKLRSGHALILKYRDKLISSTSTTTGNGTGTVFRKSTVSQVFGPTYQGDVMRYPGIWFGFDEDGTAGHVGVPTHLAQSPEERNQEVKRIVVTQRTDPDEQAAQEKDALDEAIECPEMYGDLKKAYVKASMDDLSPVEIRIGETTAQDLIAEIGSPPRVHYKEDDRMLIHKSATSHNAEDDDNFYNYFQYGMDILISGSTHVVQKVILHSNVPGSYLFQRYKRCPWEIEVPAQSPSVPQTPRSAISRQFAQLAMSTSPPTMVLDRSSETDTTSLVGGTTQLMGFDGMVLEVSELGDILSVVIF</sequence>
<reference evidence="2 3" key="1">
    <citation type="submission" date="2014-04" db="EMBL/GenBank/DDBJ databases">
        <authorList>
            <consortium name="DOE Joint Genome Institute"/>
            <person name="Kuo A."/>
            <person name="Girlanda M."/>
            <person name="Perotto S."/>
            <person name="Kohler A."/>
            <person name="Nagy L.G."/>
            <person name="Floudas D."/>
            <person name="Copeland A."/>
            <person name="Barry K.W."/>
            <person name="Cichocki N."/>
            <person name="Veneault-Fourrey C."/>
            <person name="LaButti K."/>
            <person name="Lindquist E.A."/>
            <person name="Lipzen A."/>
            <person name="Lundell T."/>
            <person name="Morin E."/>
            <person name="Murat C."/>
            <person name="Sun H."/>
            <person name="Tunlid A."/>
            <person name="Henrissat B."/>
            <person name="Grigoriev I.V."/>
            <person name="Hibbett D.S."/>
            <person name="Martin F."/>
            <person name="Nordberg H.P."/>
            <person name="Cantor M.N."/>
            <person name="Hua S.X."/>
        </authorList>
    </citation>
    <scope>NUCLEOTIDE SEQUENCE [LARGE SCALE GENOMIC DNA]</scope>
    <source>
        <strain evidence="2 3">MUT 4182</strain>
    </source>
</reference>
<dbReference type="EMBL" id="KN823423">
    <property type="protein sequence ID" value="KIO17158.1"/>
    <property type="molecule type" value="Genomic_DNA"/>
</dbReference>
<organism evidence="2 3">
    <name type="scientific">Tulasnella calospora MUT 4182</name>
    <dbReference type="NCBI Taxonomy" id="1051891"/>
    <lineage>
        <taxon>Eukaryota</taxon>
        <taxon>Fungi</taxon>
        <taxon>Dikarya</taxon>
        <taxon>Basidiomycota</taxon>
        <taxon>Agaricomycotina</taxon>
        <taxon>Agaricomycetes</taxon>
        <taxon>Cantharellales</taxon>
        <taxon>Tulasnellaceae</taxon>
        <taxon>Tulasnella</taxon>
    </lineage>
</organism>
<dbReference type="PANTHER" id="PTHR13465:SF2">
    <property type="entry name" value="PHAGOSOME ASSEMBLY FACTOR 1"/>
    <property type="match status" value="1"/>
</dbReference>
<dbReference type="HOGENOM" id="CLU_032056_1_0_1"/>
<comment type="similarity">
    <text evidence="1">Belongs to the PHAF1 family.</text>
</comment>
<reference evidence="3" key="2">
    <citation type="submission" date="2015-01" db="EMBL/GenBank/DDBJ databases">
        <title>Evolutionary Origins and Diversification of the Mycorrhizal Mutualists.</title>
        <authorList>
            <consortium name="DOE Joint Genome Institute"/>
            <consortium name="Mycorrhizal Genomics Consortium"/>
            <person name="Kohler A."/>
            <person name="Kuo A."/>
            <person name="Nagy L.G."/>
            <person name="Floudas D."/>
            <person name="Copeland A."/>
            <person name="Barry K.W."/>
            <person name="Cichocki N."/>
            <person name="Veneault-Fourrey C."/>
            <person name="LaButti K."/>
            <person name="Lindquist E.A."/>
            <person name="Lipzen A."/>
            <person name="Lundell T."/>
            <person name="Morin E."/>
            <person name="Murat C."/>
            <person name="Riley R."/>
            <person name="Ohm R."/>
            <person name="Sun H."/>
            <person name="Tunlid A."/>
            <person name="Henrissat B."/>
            <person name="Grigoriev I.V."/>
            <person name="Hibbett D.S."/>
            <person name="Martin F."/>
        </authorList>
    </citation>
    <scope>NUCLEOTIDE SEQUENCE [LARGE SCALE GENOMIC DNA]</scope>
    <source>
        <strain evidence="3">MUT 4182</strain>
    </source>
</reference>